<dbReference type="STRING" id="765911.Thivi_2154"/>
<feature type="region of interest" description="Disordered" evidence="1">
    <location>
        <begin position="41"/>
        <end position="62"/>
    </location>
</feature>
<protein>
    <recommendedName>
        <fullName evidence="4">Crp/Fnr family transcriptional regulator</fullName>
    </recommendedName>
</protein>
<dbReference type="EMBL" id="CP003154">
    <property type="protein sequence ID" value="AFL74104.1"/>
    <property type="molecule type" value="Genomic_DNA"/>
</dbReference>
<organism evidence="2 3">
    <name type="scientific">Thiocystis violascens (strain ATCC 17096 / DSM 198 / 6111)</name>
    <name type="common">Chromatium violascens</name>
    <dbReference type="NCBI Taxonomy" id="765911"/>
    <lineage>
        <taxon>Bacteria</taxon>
        <taxon>Pseudomonadati</taxon>
        <taxon>Pseudomonadota</taxon>
        <taxon>Gammaproteobacteria</taxon>
        <taxon>Chromatiales</taxon>
        <taxon>Chromatiaceae</taxon>
        <taxon>Thiocystis</taxon>
    </lineage>
</organism>
<dbReference type="RefSeq" id="WP_014778554.1">
    <property type="nucleotide sequence ID" value="NC_018012.1"/>
</dbReference>
<dbReference type="HOGENOM" id="CLU_138601_0_0_6"/>
<name>I3YAT6_THIV6</name>
<dbReference type="OrthoDB" id="8481263at2"/>
<proteinExistence type="predicted"/>
<evidence type="ECO:0008006" key="4">
    <source>
        <dbReference type="Google" id="ProtNLM"/>
    </source>
</evidence>
<evidence type="ECO:0000313" key="3">
    <source>
        <dbReference type="Proteomes" id="UP000006062"/>
    </source>
</evidence>
<sequence>MLTRTSESADGRRLAKLFQGLSATDRQTLLAFADFLAQRAQPERLGEEKEPREPRALPRPDTESVVGAIKRLSHTYDMLDRGPLLNETSALMSAHVLQGRGAMQVIDELEALFARHYQDYRAKYDANDEPSSV</sequence>
<dbReference type="eggNOG" id="ENOG5032TA3">
    <property type="taxonomic scope" value="Bacteria"/>
</dbReference>
<dbReference type="KEGG" id="tvi:Thivi_2154"/>
<keyword evidence="3" id="KW-1185">Reference proteome</keyword>
<evidence type="ECO:0000256" key="1">
    <source>
        <dbReference type="SAM" id="MobiDB-lite"/>
    </source>
</evidence>
<gene>
    <name evidence="2" type="ordered locus">Thivi_2154</name>
</gene>
<dbReference type="AlphaFoldDB" id="I3YAT6"/>
<evidence type="ECO:0000313" key="2">
    <source>
        <dbReference type="EMBL" id="AFL74104.1"/>
    </source>
</evidence>
<reference evidence="2 3" key="1">
    <citation type="submission" date="2012-06" db="EMBL/GenBank/DDBJ databases">
        <title>Complete sequence of Thiocystis violascens DSM 198.</title>
        <authorList>
            <consortium name="US DOE Joint Genome Institute"/>
            <person name="Lucas S."/>
            <person name="Han J."/>
            <person name="Lapidus A."/>
            <person name="Cheng J.-F."/>
            <person name="Goodwin L."/>
            <person name="Pitluck S."/>
            <person name="Peters L."/>
            <person name="Ovchinnikova G."/>
            <person name="Teshima H."/>
            <person name="Detter J.C."/>
            <person name="Han C."/>
            <person name="Tapia R."/>
            <person name="Land M."/>
            <person name="Hauser L."/>
            <person name="Kyrpides N."/>
            <person name="Ivanova N."/>
            <person name="Pagani I."/>
            <person name="Vogl K."/>
            <person name="Liu Z."/>
            <person name="Frigaard N.-U."/>
            <person name="Bryant D."/>
            <person name="Woyke T."/>
        </authorList>
    </citation>
    <scope>NUCLEOTIDE SEQUENCE [LARGE SCALE GENOMIC DNA]</scope>
    <source>
        <strain evidence="3">ATCC 17096 / DSM 198 / 6111</strain>
    </source>
</reference>
<dbReference type="Proteomes" id="UP000006062">
    <property type="component" value="Chromosome"/>
</dbReference>
<accession>I3YAT6</accession>